<keyword evidence="2" id="KW-0805">Transcription regulation</keyword>
<dbReference type="FunFam" id="1.10.30.10:FF:000051">
    <property type="entry name" value="Transcription factor Sox-10"/>
    <property type="match status" value="1"/>
</dbReference>
<dbReference type="InterPro" id="IPR050917">
    <property type="entry name" value="SOX_TF"/>
</dbReference>
<feature type="region of interest" description="Disordered" evidence="7">
    <location>
        <begin position="1"/>
        <end position="27"/>
    </location>
</feature>
<evidence type="ECO:0000256" key="3">
    <source>
        <dbReference type="ARBA" id="ARBA00023125"/>
    </source>
</evidence>
<comment type="subcellular location">
    <subcellularLocation>
        <location evidence="1">Nucleus</location>
    </subcellularLocation>
</comment>
<feature type="compositionally biased region" description="Low complexity" evidence="7">
    <location>
        <begin position="348"/>
        <end position="411"/>
    </location>
</feature>
<keyword evidence="3 6" id="KW-0238">DNA-binding</keyword>
<reference evidence="9 10" key="1">
    <citation type="journal article" date="2024" name="BMC Genomics">
        <title>Genome assembly of redclaw crayfish (Cherax quadricarinatus) provides insights into its immune adaptation and hypoxia tolerance.</title>
        <authorList>
            <person name="Liu Z."/>
            <person name="Zheng J."/>
            <person name="Li H."/>
            <person name="Fang K."/>
            <person name="Wang S."/>
            <person name="He J."/>
            <person name="Zhou D."/>
            <person name="Weng S."/>
            <person name="Chi M."/>
            <person name="Gu Z."/>
            <person name="He J."/>
            <person name="Li F."/>
            <person name="Wang M."/>
        </authorList>
    </citation>
    <scope>NUCLEOTIDE SEQUENCE [LARGE SCALE GENOMIC DNA]</scope>
    <source>
        <strain evidence="9">ZL_2023a</strain>
    </source>
</reference>
<evidence type="ECO:0000259" key="8">
    <source>
        <dbReference type="PROSITE" id="PS50118"/>
    </source>
</evidence>
<evidence type="ECO:0000256" key="6">
    <source>
        <dbReference type="PROSITE-ProRule" id="PRU00267"/>
    </source>
</evidence>
<dbReference type="EMBL" id="JARKIK010000028">
    <property type="protein sequence ID" value="KAK8742511.1"/>
    <property type="molecule type" value="Genomic_DNA"/>
</dbReference>
<evidence type="ECO:0000256" key="5">
    <source>
        <dbReference type="ARBA" id="ARBA00023242"/>
    </source>
</evidence>
<evidence type="ECO:0000313" key="9">
    <source>
        <dbReference type="EMBL" id="KAK8742511.1"/>
    </source>
</evidence>
<dbReference type="InterPro" id="IPR009071">
    <property type="entry name" value="HMG_box_dom"/>
</dbReference>
<dbReference type="PANTHER" id="PTHR45803">
    <property type="entry name" value="SOX100B"/>
    <property type="match status" value="1"/>
</dbReference>
<dbReference type="GO" id="GO:0000981">
    <property type="term" value="F:DNA-binding transcription factor activity, RNA polymerase II-specific"/>
    <property type="evidence" value="ECO:0007669"/>
    <property type="project" value="TreeGrafter"/>
</dbReference>
<dbReference type="AlphaFoldDB" id="A0AAW0XDM9"/>
<dbReference type="PANTHER" id="PTHR45803:SF5">
    <property type="entry name" value="SOX100B"/>
    <property type="match status" value="1"/>
</dbReference>
<evidence type="ECO:0000256" key="2">
    <source>
        <dbReference type="ARBA" id="ARBA00023015"/>
    </source>
</evidence>
<keyword evidence="4" id="KW-0804">Transcription</keyword>
<feature type="compositionally biased region" description="Gly residues" evidence="7">
    <location>
        <begin position="420"/>
        <end position="437"/>
    </location>
</feature>
<evidence type="ECO:0000256" key="7">
    <source>
        <dbReference type="SAM" id="MobiDB-lite"/>
    </source>
</evidence>
<feature type="region of interest" description="Disordered" evidence="7">
    <location>
        <begin position="271"/>
        <end position="291"/>
    </location>
</feature>
<comment type="caution">
    <text evidence="9">The sequence shown here is derived from an EMBL/GenBank/DDBJ whole genome shotgun (WGS) entry which is preliminary data.</text>
</comment>
<keyword evidence="5 6" id="KW-0539">Nucleus</keyword>
<dbReference type="SUPFAM" id="SSF47095">
    <property type="entry name" value="HMG-box"/>
    <property type="match status" value="1"/>
</dbReference>
<dbReference type="GO" id="GO:0005634">
    <property type="term" value="C:nucleus"/>
    <property type="evidence" value="ECO:0007669"/>
    <property type="project" value="UniProtKB-SubCell"/>
</dbReference>
<feature type="DNA-binding region" description="HMG box" evidence="6">
    <location>
        <begin position="157"/>
        <end position="225"/>
    </location>
</feature>
<dbReference type="InterPro" id="IPR036910">
    <property type="entry name" value="HMG_box_dom_sf"/>
</dbReference>
<protein>
    <recommendedName>
        <fullName evidence="8">HMG box domain-containing protein</fullName>
    </recommendedName>
</protein>
<dbReference type="CDD" id="cd22031">
    <property type="entry name" value="HMG-box_SoxE"/>
    <property type="match status" value="1"/>
</dbReference>
<sequence>MESVKKERVSPLLPEGGGTYCPPDANSRPCGVVPPSQTQTNDHKTTVKSYLASVNGGVPPPPPPPPTSALSTTTLASVISTTTASSTVNGDLGRNTISSRGVDERGVVETVLLSGAPNFSGEISDAVAKILEDYDWSKIPLANKDAAVDSERRKVHVKRPMNAFMVWAQEARRKLSCSHRQVHNAELSKSLGRIWRSMTEEQKRPFIERADHLRRKHKQEYPDYKYQPRRRKENVKTVSKPSQGPMASHLGVQDLSANHYVSSVKSNGLGLSLHPLSPPHSPSGQGNAVRGHTEGHLSETVFVPDCLADSFETIDRAEMNKYLLPDQGSTGHYVSTAAHAPHANLQPMSTMSSMNSMTAPSGSSTCSGSLTSGGSATHTSLPPLRLLPSAPVYGSSGSPYYSGGASPQPGSHGSPDIAGDIGGGVPSVGGISPGGSPGSPVGEYVELQPPRVPKEEPLPPLTAPKPSNVNPFLHQNLCYPTQSYAAFQYPYPYAAMWH</sequence>
<name>A0AAW0XDM9_CHEQU</name>
<accession>A0AAW0XDM9</accession>
<dbReference type="Gene3D" id="1.10.30.10">
    <property type="entry name" value="High mobility group box domain"/>
    <property type="match status" value="1"/>
</dbReference>
<evidence type="ECO:0000313" key="10">
    <source>
        <dbReference type="Proteomes" id="UP001445076"/>
    </source>
</evidence>
<evidence type="ECO:0000256" key="4">
    <source>
        <dbReference type="ARBA" id="ARBA00023163"/>
    </source>
</evidence>
<dbReference type="PROSITE" id="PS50118">
    <property type="entry name" value="HMG_BOX_2"/>
    <property type="match status" value="1"/>
</dbReference>
<keyword evidence="10" id="KW-1185">Reference proteome</keyword>
<gene>
    <name evidence="9" type="ORF">OTU49_001928</name>
</gene>
<dbReference type="GO" id="GO:0000978">
    <property type="term" value="F:RNA polymerase II cis-regulatory region sequence-specific DNA binding"/>
    <property type="evidence" value="ECO:0007669"/>
    <property type="project" value="TreeGrafter"/>
</dbReference>
<dbReference type="SMART" id="SM00398">
    <property type="entry name" value="HMG"/>
    <property type="match status" value="1"/>
</dbReference>
<feature type="region of interest" description="Disordered" evidence="7">
    <location>
        <begin position="346"/>
        <end position="457"/>
    </location>
</feature>
<evidence type="ECO:0000256" key="1">
    <source>
        <dbReference type="ARBA" id="ARBA00004123"/>
    </source>
</evidence>
<dbReference type="Proteomes" id="UP001445076">
    <property type="component" value="Unassembled WGS sequence"/>
</dbReference>
<feature type="domain" description="HMG box" evidence="8">
    <location>
        <begin position="157"/>
        <end position="225"/>
    </location>
</feature>
<proteinExistence type="predicted"/>
<organism evidence="9 10">
    <name type="scientific">Cherax quadricarinatus</name>
    <name type="common">Australian red claw crayfish</name>
    <dbReference type="NCBI Taxonomy" id="27406"/>
    <lineage>
        <taxon>Eukaryota</taxon>
        <taxon>Metazoa</taxon>
        <taxon>Ecdysozoa</taxon>
        <taxon>Arthropoda</taxon>
        <taxon>Crustacea</taxon>
        <taxon>Multicrustacea</taxon>
        <taxon>Malacostraca</taxon>
        <taxon>Eumalacostraca</taxon>
        <taxon>Eucarida</taxon>
        <taxon>Decapoda</taxon>
        <taxon>Pleocyemata</taxon>
        <taxon>Astacidea</taxon>
        <taxon>Parastacoidea</taxon>
        <taxon>Parastacidae</taxon>
        <taxon>Cherax</taxon>
    </lineage>
</organism>
<dbReference type="Pfam" id="PF00505">
    <property type="entry name" value="HMG_box"/>
    <property type="match status" value="1"/>
</dbReference>